<sequence length="520" mass="57546">MPIRIKKDSGSSKSQQRISRRRRSSSSGSGGGGGLINILLPIFIKLFKKNPKIAIILILLGVGGYFLLSKSSISTDNSTLKSLLLSTGLEMDERVYDKAEVFEPLADNVNNPLPESVSLEEYCPKRMNQGGQGSCVGWSSAYAARTIMHARATGQDPDEVTFSPAYLYNQIALPNCQGTYLQNAMEVMNKGGLLPFSRFAYNENSCAKKPTNTELQAASDYRIKGFNRLSKDGDNYTTDLLAIKQNLAQGAPVVIGMMVGGSFMSNMRGKKVWTPTRSDYSMQGFGGHAICVIGYDDYFEGGAFQIMNSWGEDWGQNGLFWVRYNDFEYFTREAYGLYPMGNADAPTTTILEVEIGLIENATGKNIPLHQESGILYTSQKSISANTDFKVEVTNSLECYTYIFGAETDGSSYILFPYTKKHSPYCGITGTRLFPKDHSLYPDEIGERDYIAIVISRQKLDYNQLNEAFNQSSGNSYQEKVYNTLESELALDVKYLPGNKVSFSTNSSMKNTVAVVLGINK</sequence>
<dbReference type="CDD" id="cd02619">
    <property type="entry name" value="Peptidase_C1"/>
    <property type="match status" value="1"/>
</dbReference>
<protein>
    <submittedName>
        <fullName evidence="5">C1 family peptidase</fullName>
    </submittedName>
</protein>
<reference evidence="5 6" key="1">
    <citation type="submission" date="2022-01" db="EMBL/GenBank/DDBJ databases">
        <title>Labilibaculum sp. nov, a marine bacterium isolated from Antarctica.</title>
        <authorList>
            <person name="Dai W."/>
        </authorList>
    </citation>
    <scope>NUCLEOTIDE SEQUENCE [LARGE SCALE GENOMIC DNA]</scope>
    <source>
        <strain evidence="5 6">DW002</strain>
    </source>
</reference>
<dbReference type="Proteomes" id="UP001528920">
    <property type="component" value="Unassembled WGS sequence"/>
</dbReference>
<comment type="caution">
    <text evidence="5">The sequence shown here is derived from an EMBL/GenBank/DDBJ whole genome shotgun (WGS) entry which is preliminary data.</text>
</comment>
<evidence type="ECO:0000256" key="2">
    <source>
        <dbReference type="SAM" id="MobiDB-lite"/>
    </source>
</evidence>
<keyword evidence="3" id="KW-0812">Transmembrane</keyword>
<feature type="region of interest" description="Disordered" evidence="2">
    <location>
        <begin position="1"/>
        <end position="31"/>
    </location>
</feature>
<proteinExistence type="inferred from homology"/>
<keyword evidence="3" id="KW-0472">Membrane</keyword>
<dbReference type="PANTHER" id="PTHR12411">
    <property type="entry name" value="CYSTEINE PROTEASE FAMILY C1-RELATED"/>
    <property type="match status" value="1"/>
</dbReference>
<organism evidence="5 6">
    <name type="scientific">Paralabilibaculum antarcticum</name>
    <dbReference type="NCBI Taxonomy" id="2912572"/>
    <lineage>
        <taxon>Bacteria</taxon>
        <taxon>Pseudomonadati</taxon>
        <taxon>Bacteroidota</taxon>
        <taxon>Bacteroidia</taxon>
        <taxon>Marinilabiliales</taxon>
        <taxon>Marinifilaceae</taxon>
        <taxon>Paralabilibaculum</taxon>
    </lineage>
</organism>
<dbReference type="RefSeq" id="WP_275108377.1">
    <property type="nucleotide sequence ID" value="NZ_JAKJSC010000001.1"/>
</dbReference>
<dbReference type="SUPFAM" id="SSF54001">
    <property type="entry name" value="Cysteine proteinases"/>
    <property type="match status" value="1"/>
</dbReference>
<evidence type="ECO:0000259" key="4">
    <source>
        <dbReference type="SMART" id="SM00645"/>
    </source>
</evidence>
<accession>A0ABT5VNM5</accession>
<dbReference type="SMART" id="SM00645">
    <property type="entry name" value="Pept_C1"/>
    <property type="match status" value="1"/>
</dbReference>
<evidence type="ECO:0000313" key="6">
    <source>
        <dbReference type="Proteomes" id="UP001528920"/>
    </source>
</evidence>
<keyword evidence="3" id="KW-1133">Transmembrane helix</keyword>
<name>A0ABT5VNM5_9BACT</name>
<feature type="domain" description="Peptidase C1A papain C-terminal" evidence="4">
    <location>
        <begin position="113"/>
        <end position="340"/>
    </location>
</feature>
<gene>
    <name evidence="5" type="ORF">L3049_03385</name>
</gene>
<dbReference type="InterPro" id="IPR000668">
    <property type="entry name" value="Peptidase_C1A_C"/>
</dbReference>
<evidence type="ECO:0000256" key="3">
    <source>
        <dbReference type="SAM" id="Phobius"/>
    </source>
</evidence>
<dbReference type="InterPro" id="IPR038765">
    <property type="entry name" value="Papain-like_cys_pep_sf"/>
</dbReference>
<evidence type="ECO:0000256" key="1">
    <source>
        <dbReference type="ARBA" id="ARBA00008455"/>
    </source>
</evidence>
<feature type="transmembrane region" description="Helical" evidence="3">
    <location>
        <begin position="53"/>
        <end position="68"/>
    </location>
</feature>
<dbReference type="EMBL" id="JAKJSC010000001">
    <property type="protein sequence ID" value="MDE5417039.1"/>
    <property type="molecule type" value="Genomic_DNA"/>
</dbReference>
<keyword evidence="6" id="KW-1185">Reference proteome</keyword>
<dbReference type="Gene3D" id="3.90.70.10">
    <property type="entry name" value="Cysteine proteinases"/>
    <property type="match status" value="1"/>
</dbReference>
<dbReference type="Pfam" id="PF00112">
    <property type="entry name" value="Peptidase_C1"/>
    <property type="match status" value="1"/>
</dbReference>
<feature type="compositionally biased region" description="Basic and acidic residues" evidence="2">
    <location>
        <begin position="1"/>
        <end position="10"/>
    </location>
</feature>
<evidence type="ECO:0000313" key="5">
    <source>
        <dbReference type="EMBL" id="MDE5417039.1"/>
    </source>
</evidence>
<dbReference type="InterPro" id="IPR013128">
    <property type="entry name" value="Peptidase_C1A"/>
</dbReference>
<comment type="similarity">
    <text evidence="1">Belongs to the peptidase C1 family.</text>
</comment>